<dbReference type="Gene3D" id="1.20.5.170">
    <property type="match status" value="1"/>
</dbReference>
<dbReference type="InterPro" id="IPR010760">
    <property type="entry name" value="DNA-repair_Swi5"/>
</dbReference>
<dbReference type="OrthoDB" id="255837at2759"/>
<reference evidence="5 6" key="1">
    <citation type="journal article" date="2016" name="Genome Biol. Evol.">
        <title>Divergent and convergent evolution of fungal pathogenicity.</title>
        <authorList>
            <person name="Shang Y."/>
            <person name="Xiao G."/>
            <person name="Zheng P."/>
            <person name="Cen K."/>
            <person name="Zhan S."/>
            <person name="Wang C."/>
        </authorList>
    </citation>
    <scope>NUCLEOTIDE SEQUENCE [LARGE SCALE GENOMIC DNA]</scope>
    <source>
        <strain evidence="5 6">ARSEF 7405</strain>
    </source>
</reference>
<dbReference type="Pfam" id="PF07061">
    <property type="entry name" value="Swi5"/>
    <property type="match status" value="1"/>
</dbReference>
<feature type="region of interest" description="Disordered" evidence="4">
    <location>
        <begin position="1"/>
        <end position="43"/>
    </location>
</feature>
<gene>
    <name evidence="5" type="ORF">AAP_02219</name>
</gene>
<dbReference type="EMBL" id="AZGZ01000007">
    <property type="protein sequence ID" value="KZZ94126.1"/>
    <property type="molecule type" value="Genomic_DNA"/>
</dbReference>
<dbReference type="GO" id="GO:0032798">
    <property type="term" value="C:Swi5-Sfr1 complex"/>
    <property type="evidence" value="ECO:0007669"/>
    <property type="project" value="TreeGrafter"/>
</dbReference>
<sequence>MPEQTKEEVAAPRDAPKNNNPSAPTTVAADTPEPKLPELSKEEKAIEKIDRLSSELSSVEAQMVEARQELSTLSEEAAKDPTAIVNRHIRLLHEYNEIKDVGQGLLGLIAESRGVRYVDVQKEFEVAEKD</sequence>
<keyword evidence="3" id="KW-0234">DNA repair</keyword>
<keyword evidence="6" id="KW-1185">Reference proteome</keyword>
<feature type="compositionally biased region" description="Basic and acidic residues" evidence="4">
    <location>
        <begin position="1"/>
        <end position="16"/>
    </location>
</feature>
<keyword evidence="2" id="KW-0227">DNA damage</keyword>
<evidence type="ECO:0000256" key="1">
    <source>
        <dbReference type="ARBA" id="ARBA00008060"/>
    </source>
</evidence>
<comment type="similarity">
    <text evidence="1">Belongs to the SWI5/SAE3 family.</text>
</comment>
<dbReference type="AlphaFoldDB" id="A0A168AN24"/>
<dbReference type="VEuPathDB" id="FungiDB:AAP_02219"/>
<proteinExistence type="inferred from homology"/>
<name>A0A168AN24_9EURO</name>
<dbReference type="PANTHER" id="PTHR28529:SF2">
    <property type="entry name" value="DNA REPAIR PROTEIN SWI5 HOMOLOG"/>
    <property type="match status" value="1"/>
</dbReference>
<accession>A0A168AN24</accession>
<evidence type="ECO:0000256" key="4">
    <source>
        <dbReference type="SAM" id="MobiDB-lite"/>
    </source>
</evidence>
<evidence type="ECO:0000313" key="5">
    <source>
        <dbReference type="EMBL" id="KZZ94126.1"/>
    </source>
</evidence>
<feature type="compositionally biased region" description="Basic and acidic residues" evidence="4">
    <location>
        <begin position="32"/>
        <end position="43"/>
    </location>
</feature>
<dbReference type="Proteomes" id="UP000242877">
    <property type="component" value="Unassembled WGS sequence"/>
</dbReference>
<dbReference type="GO" id="GO:0010772">
    <property type="term" value="P:meiotic DNA recombinase assembly involved in reciprocal meiotic recombination"/>
    <property type="evidence" value="ECO:0007669"/>
    <property type="project" value="TreeGrafter"/>
</dbReference>
<comment type="caution">
    <text evidence="5">The sequence shown here is derived from an EMBL/GenBank/DDBJ whole genome shotgun (WGS) entry which is preliminary data.</text>
</comment>
<evidence type="ECO:0000256" key="3">
    <source>
        <dbReference type="ARBA" id="ARBA00023204"/>
    </source>
</evidence>
<evidence type="ECO:0000313" key="6">
    <source>
        <dbReference type="Proteomes" id="UP000242877"/>
    </source>
</evidence>
<dbReference type="GO" id="GO:0034974">
    <property type="term" value="C:Swi5-Swi2 complex"/>
    <property type="evidence" value="ECO:0007669"/>
    <property type="project" value="TreeGrafter"/>
</dbReference>
<protein>
    <submittedName>
        <fullName evidence="5">DNA repair protein Swi5/Sae3</fullName>
    </submittedName>
</protein>
<evidence type="ECO:0000256" key="2">
    <source>
        <dbReference type="ARBA" id="ARBA00022763"/>
    </source>
</evidence>
<organism evidence="5 6">
    <name type="scientific">Ascosphaera apis ARSEF 7405</name>
    <dbReference type="NCBI Taxonomy" id="392613"/>
    <lineage>
        <taxon>Eukaryota</taxon>
        <taxon>Fungi</taxon>
        <taxon>Dikarya</taxon>
        <taxon>Ascomycota</taxon>
        <taxon>Pezizomycotina</taxon>
        <taxon>Eurotiomycetes</taxon>
        <taxon>Eurotiomycetidae</taxon>
        <taxon>Onygenales</taxon>
        <taxon>Ascosphaeraceae</taxon>
        <taxon>Ascosphaera</taxon>
    </lineage>
</organism>
<dbReference type="GO" id="GO:0000709">
    <property type="term" value="P:meiotic joint molecule formation"/>
    <property type="evidence" value="ECO:0007669"/>
    <property type="project" value="TreeGrafter"/>
</dbReference>
<dbReference type="PANTHER" id="PTHR28529">
    <property type="entry name" value="DNA REPAIR PROTEIN SWI5 HOMOLOG"/>
    <property type="match status" value="1"/>
</dbReference>